<keyword evidence="5" id="KW-1185">Reference proteome</keyword>
<evidence type="ECO:0000313" key="4">
    <source>
        <dbReference type="EMBL" id="TDL87975.1"/>
    </source>
</evidence>
<keyword evidence="1" id="KW-0175">Coiled coil</keyword>
<feature type="region of interest" description="Disordered" evidence="2">
    <location>
        <begin position="308"/>
        <end position="327"/>
    </location>
</feature>
<gene>
    <name evidence="4" type="ORF">E2L05_09480</name>
</gene>
<feature type="domain" description="Rad50/SbcC-type AAA" evidence="3">
    <location>
        <begin position="5"/>
        <end position="75"/>
    </location>
</feature>
<dbReference type="Proteomes" id="UP000294562">
    <property type="component" value="Unassembled WGS sequence"/>
</dbReference>
<accession>A0A4R6AWB5</accession>
<evidence type="ECO:0000313" key="5">
    <source>
        <dbReference type="Proteomes" id="UP000294562"/>
    </source>
</evidence>
<dbReference type="GO" id="GO:0006302">
    <property type="term" value="P:double-strand break repair"/>
    <property type="evidence" value="ECO:0007669"/>
    <property type="project" value="InterPro"/>
</dbReference>
<dbReference type="AlphaFoldDB" id="A0A4R6AWB5"/>
<protein>
    <recommendedName>
        <fullName evidence="3">Rad50/SbcC-type AAA domain-containing protein</fullName>
    </recommendedName>
</protein>
<dbReference type="InterPro" id="IPR027417">
    <property type="entry name" value="P-loop_NTPase"/>
</dbReference>
<evidence type="ECO:0000259" key="3">
    <source>
        <dbReference type="Pfam" id="PF13476"/>
    </source>
</evidence>
<name>A0A4R6AWB5_9RHOB</name>
<organism evidence="4 5">
    <name type="scientific">Meridianimarinicoccus aquatilis</name>
    <dbReference type="NCBI Taxonomy" id="2552766"/>
    <lineage>
        <taxon>Bacteria</taxon>
        <taxon>Pseudomonadati</taxon>
        <taxon>Pseudomonadota</taxon>
        <taxon>Alphaproteobacteria</taxon>
        <taxon>Rhodobacterales</taxon>
        <taxon>Paracoccaceae</taxon>
        <taxon>Meridianimarinicoccus</taxon>
    </lineage>
</organism>
<evidence type="ECO:0000256" key="1">
    <source>
        <dbReference type="SAM" id="Coils"/>
    </source>
</evidence>
<dbReference type="RefSeq" id="WP_165971725.1">
    <property type="nucleotide sequence ID" value="NZ_SMZO01000018.1"/>
</dbReference>
<dbReference type="Gene3D" id="3.40.50.300">
    <property type="entry name" value="P-loop containing nucleotide triphosphate hydrolases"/>
    <property type="match status" value="1"/>
</dbReference>
<dbReference type="EMBL" id="SMZO01000018">
    <property type="protein sequence ID" value="TDL87975.1"/>
    <property type="molecule type" value="Genomic_DNA"/>
</dbReference>
<dbReference type="PANTHER" id="PTHR41259">
    <property type="entry name" value="DOUBLE-STRAND BREAK REPAIR RAD50 ATPASE, PUTATIVE-RELATED"/>
    <property type="match status" value="1"/>
</dbReference>
<dbReference type="GO" id="GO:0016887">
    <property type="term" value="F:ATP hydrolysis activity"/>
    <property type="evidence" value="ECO:0007669"/>
    <property type="project" value="InterPro"/>
</dbReference>
<reference evidence="4 5" key="1">
    <citation type="submission" date="2019-03" db="EMBL/GenBank/DDBJ databases">
        <title>Rhodobacteraceae bacterium SM1902, a new member of the family Rhodobacteraceae isolated from Yantai.</title>
        <authorList>
            <person name="Sun Y."/>
        </authorList>
    </citation>
    <scope>NUCLEOTIDE SEQUENCE [LARGE SCALE GENOMIC DNA]</scope>
    <source>
        <strain evidence="4 5">SM1902</strain>
    </source>
</reference>
<dbReference type="PANTHER" id="PTHR41259:SF1">
    <property type="entry name" value="DOUBLE-STRAND BREAK REPAIR RAD50 ATPASE, PUTATIVE-RELATED"/>
    <property type="match status" value="1"/>
</dbReference>
<sequence length="327" mass="35128">MKLRSLTLTNVRRFADPMEVRGFGDGLNLLAAPNEAGKSTIFEALNAVFFLRYGSWNKDARGLQPYAGGDPSVSVEIEAPAGVFTIHKTWSSAPGRKQARVTQNGRLVAQADAAEAWIADLIEAPGDGGPAGLLWVRQGEIVSEKPEDGAEARRGVLSSVAGEVEAMTGGRRMDAARARVEEELAMYVTSRGPRRGGPLEQAETALNALQSREADLQGKAQALRSALDRRRELRHELKGLEDPQAHRDHLAMRQAAEAALEAANRYSERLGTARAKAENAAIRHQATGGNIDTLKAALDEHRDAATQLGHAEQKVSDGKALMDAATS</sequence>
<dbReference type="SUPFAM" id="SSF52540">
    <property type="entry name" value="P-loop containing nucleoside triphosphate hydrolases"/>
    <property type="match status" value="1"/>
</dbReference>
<proteinExistence type="predicted"/>
<dbReference type="InterPro" id="IPR038729">
    <property type="entry name" value="Rad50/SbcC_AAA"/>
</dbReference>
<comment type="caution">
    <text evidence="4">The sequence shown here is derived from an EMBL/GenBank/DDBJ whole genome shotgun (WGS) entry which is preliminary data.</text>
</comment>
<feature type="non-terminal residue" evidence="4">
    <location>
        <position position="327"/>
    </location>
</feature>
<evidence type="ECO:0000256" key="2">
    <source>
        <dbReference type="SAM" id="MobiDB-lite"/>
    </source>
</evidence>
<feature type="coiled-coil region" evidence="1">
    <location>
        <begin position="199"/>
        <end position="226"/>
    </location>
</feature>
<dbReference type="Pfam" id="PF13476">
    <property type="entry name" value="AAA_23"/>
    <property type="match status" value="1"/>
</dbReference>